<evidence type="ECO:0000256" key="8">
    <source>
        <dbReference type="ARBA" id="ARBA00022840"/>
    </source>
</evidence>
<evidence type="ECO:0000256" key="2">
    <source>
        <dbReference type="ARBA" id="ARBA00022527"/>
    </source>
</evidence>
<evidence type="ECO:0000259" key="12">
    <source>
        <dbReference type="Pfam" id="PF01636"/>
    </source>
</evidence>
<dbReference type="AlphaFoldDB" id="A0A1C2G1C7"/>
<feature type="active site" description="Proton acceptor" evidence="11">
    <location>
        <position position="205"/>
    </location>
</feature>
<dbReference type="EC" id="2.7.11.1" evidence="11"/>
<comment type="subunit">
    <text evidence="11">Monomer.</text>
</comment>
<dbReference type="Gene3D" id="1.10.510.10">
    <property type="entry name" value="Transferase(Phosphotransferase) domain 1"/>
    <property type="match status" value="1"/>
</dbReference>
<evidence type="ECO:0000256" key="7">
    <source>
        <dbReference type="ARBA" id="ARBA00022777"/>
    </source>
</evidence>
<keyword evidence="2 11" id="KW-0723">Serine/threonine-protein kinase</keyword>
<comment type="catalytic activity">
    <reaction evidence="11">
        <text>L-seryl-[protein] + ATP = O-phospho-L-seryl-[protein] + ADP + H(+)</text>
        <dbReference type="Rhea" id="RHEA:17989"/>
        <dbReference type="Rhea" id="RHEA-COMP:9863"/>
        <dbReference type="Rhea" id="RHEA-COMP:11604"/>
        <dbReference type="ChEBI" id="CHEBI:15378"/>
        <dbReference type="ChEBI" id="CHEBI:29999"/>
        <dbReference type="ChEBI" id="CHEBI:30616"/>
        <dbReference type="ChEBI" id="CHEBI:83421"/>
        <dbReference type="ChEBI" id="CHEBI:456216"/>
        <dbReference type="EC" id="2.7.11.1"/>
    </reaction>
</comment>
<feature type="site" description="ATP" evidence="11">
    <location>
        <position position="41"/>
    </location>
</feature>
<evidence type="ECO:0000313" key="14">
    <source>
        <dbReference type="Proteomes" id="UP000253250"/>
    </source>
</evidence>
<evidence type="ECO:0000313" key="13">
    <source>
        <dbReference type="EMBL" id="RCN55952.1"/>
    </source>
</evidence>
<feature type="binding site" evidence="11">
    <location>
        <position position="210"/>
    </location>
    <ligand>
        <name>Mg(2+)</name>
        <dbReference type="ChEBI" id="CHEBI:18420"/>
    </ligand>
</feature>
<evidence type="ECO:0000256" key="3">
    <source>
        <dbReference type="ARBA" id="ARBA00022553"/>
    </source>
</evidence>
<name>A0A1C2G1C7_9GAMM</name>
<dbReference type="GO" id="GO:0000287">
    <property type="term" value="F:magnesium ion binding"/>
    <property type="evidence" value="ECO:0007669"/>
    <property type="project" value="UniProtKB-UniRule"/>
</dbReference>
<comment type="subcellular location">
    <subcellularLocation>
        <location evidence="11">Cytoplasm</location>
    </subcellularLocation>
</comment>
<dbReference type="PANTHER" id="PTHR39573">
    <property type="entry name" value="STRESS RESPONSE KINASE A"/>
    <property type="match status" value="1"/>
</dbReference>
<evidence type="ECO:0000256" key="4">
    <source>
        <dbReference type="ARBA" id="ARBA00022679"/>
    </source>
</evidence>
<dbReference type="PANTHER" id="PTHR39573:SF1">
    <property type="entry name" value="STRESS RESPONSE KINASE A"/>
    <property type="match status" value="1"/>
</dbReference>
<keyword evidence="7 11" id="KW-0418">Kinase</keyword>
<comment type="caution">
    <text evidence="13">The sequence shown here is derived from an EMBL/GenBank/DDBJ whole genome shotgun (WGS) entry which is preliminary data.</text>
</comment>
<keyword evidence="9 11" id="KW-0460">Magnesium</keyword>
<accession>A0A1C2G1C7</accession>
<dbReference type="STRING" id="163359.A9R16_12280"/>
<comment type="similarity">
    <text evidence="11">Belongs to the SrkA/RdoA protein kinase family.</text>
</comment>
<feature type="binding site" evidence="11">
    <location>
        <position position="222"/>
    </location>
    <ligand>
        <name>Mg(2+)</name>
        <dbReference type="ChEBI" id="CHEBI:18420"/>
    </ligand>
</feature>
<dbReference type="GO" id="GO:0005524">
    <property type="term" value="F:ATP binding"/>
    <property type="evidence" value="ECO:0007669"/>
    <property type="project" value="UniProtKB-UniRule"/>
</dbReference>
<dbReference type="Pfam" id="PF01636">
    <property type="entry name" value="APH"/>
    <property type="match status" value="1"/>
</dbReference>
<protein>
    <recommendedName>
        <fullName evidence="11">Stress response kinase A</fullName>
        <ecNumber evidence="11">2.7.11.1</ecNumber>
    </recommendedName>
    <alternativeName>
        <fullName evidence="11">Serine/threonine-protein kinase SrkA</fullName>
    </alternativeName>
</protein>
<dbReference type="EMBL" id="PSYR01000002">
    <property type="protein sequence ID" value="RCN55952.1"/>
    <property type="molecule type" value="Genomic_DNA"/>
</dbReference>
<evidence type="ECO:0000256" key="1">
    <source>
        <dbReference type="ARBA" id="ARBA00022490"/>
    </source>
</evidence>
<dbReference type="InterPro" id="IPR002575">
    <property type="entry name" value="Aminoglycoside_PTrfase"/>
</dbReference>
<keyword evidence="14" id="KW-1185">Reference proteome</keyword>
<feature type="domain" description="Aminoglycoside phosphotransferase" evidence="12">
    <location>
        <begin position="38"/>
        <end position="270"/>
    </location>
</feature>
<reference evidence="13 14" key="1">
    <citation type="submission" date="2018-02" db="EMBL/GenBank/DDBJ databases">
        <title>Insights into the biology of acidophilic members of the Acidiferrobacteraceae family derived from comparative genomic analyses.</title>
        <authorList>
            <person name="Issotta F."/>
            <person name="Thyssen C."/>
            <person name="Mena C."/>
            <person name="Moya A."/>
            <person name="Bellenberg S."/>
            <person name="Sproer C."/>
            <person name="Covarrubias P.C."/>
            <person name="Sand W."/>
            <person name="Quatrini R."/>
            <person name="Vera M."/>
        </authorList>
    </citation>
    <scope>NUCLEOTIDE SEQUENCE [LARGE SCALE GENOMIC DNA]</scope>
    <source>
        <strain evidence="14">m-1</strain>
    </source>
</reference>
<comment type="catalytic activity">
    <reaction evidence="11">
        <text>L-threonyl-[protein] + ATP = O-phospho-L-threonyl-[protein] + ADP + H(+)</text>
        <dbReference type="Rhea" id="RHEA:46608"/>
        <dbReference type="Rhea" id="RHEA-COMP:11060"/>
        <dbReference type="Rhea" id="RHEA-COMP:11605"/>
        <dbReference type="ChEBI" id="CHEBI:15378"/>
        <dbReference type="ChEBI" id="CHEBI:30013"/>
        <dbReference type="ChEBI" id="CHEBI:30616"/>
        <dbReference type="ChEBI" id="CHEBI:61977"/>
        <dbReference type="ChEBI" id="CHEBI:456216"/>
        <dbReference type="EC" id="2.7.11.1"/>
    </reaction>
</comment>
<dbReference type="GO" id="GO:0004674">
    <property type="term" value="F:protein serine/threonine kinase activity"/>
    <property type="evidence" value="ECO:0007669"/>
    <property type="project" value="UniProtKB-UniRule"/>
</dbReference>
<keyword evidence="5 11" id="KW-0479">Metal-binding</keyword>
<dbReference type="SUPFAM" id="SSF56112">
    <property type="entry name" value="Protein kinase-like (PK-like)"/>
    <property type="match status" value="1"/>
</dbReference>
<keyword evidence="10 11" id="KW-0346">Stress response</keyword>
<evidence type="ECO:0000256" key="9">
    <source>
        <dbReference type="ARBA" id="ARBA00022842"/>
    </source>
</evidence>
<dbReference type="Gene3D" id="1.20.1270.170">
    <property type="match status" value="1"/>
</dbReference>
<evidence type="ECO:0000256" key="5">
    <source>
        <dbReference type="ARBA" id="ARBA00022723"/>
    </source>
</evidence>
<gene>
    <name evidence="11" type="primary">srkA</name>
    <name evidence="13" type="ORF">C4900_08640</name>
</gene>
<dbReference type="Proteomes" id="UP000253250">
    <property type="component" value="Unassembled WGS sequence"/>
</dbReference>
<keyword evidence="3 11" id="KW-0597">Phosphoprotein</keyword>
<keyword evidence="4 11" id="KW-0808">Transferase</keyword>
<evidence type="ECO:0000256" key="11">
    <source>
        <dbReference type="HAMAP-Rule" id="MF_01497"/>
    </source>
</evidence>
<dbReference type="GO" id="GO:0005737">
    <property type="term" value="C:cytoplasm"/>
    <property type="evidence" value="ECO:0007669"/>
    <property type="project" value="UniProtKB-SubCell"/>
</dbReference>
<keyword evidence="6 11" id="KW-0547">Nucleotide-binding</keyword>
<feature type="active site" evidence="11">
    <location>
        <position position="222"/>
    </location>
</feature>
<comment type="function">
    <text evidence="11">A protein kinase that phosphorylates Ser and Thr residues. Probably acts to suppress the effects of stress linked to accumulation of reactive oxygen species. Probably involved in the extracytoplasmic stress response.</text>
</comment>
<keyword evidence="1 11" id="KW-0963">Cytoplasm</keyword>
<keyword evidence="8 11" id="KW-0067">ATP-binding</keyword>
<dbReference type="InterPro" id="IPR032882">
    <property type="entry name" value="SrkA/RdoA"/>
</dbReference>
<evidence type="ECO:0000256" key="6">
    <source>
        <dbReference type="ARBA" id="ARBA00022741"/>
    </source>
</evidence>
<evidence type="ECO:0000256" key="10">
    <source>
        <dbReference type="ARBA" id="ARBA00023016"/>
    </source>
</evidence>
<sequence>MPYDRDVTSTTPYADLTPELILSAAETVGLAPTGGFQALASYENRVYKIETEDVPWAVKFYRPNRWTDTAIAEEHGFLQELVDAEIPAVAPLARDGETLFHAGSYRFAVFPWRPGRAGCVETPSERQTLGRHLGRLHLIGAGRFTARPTLDVASFVDPAITTLADCPFLPADLRPAFLATTARLRALVAAAFADVGAPHLRLHGDCHAGNVLTNDSGLTLVDFDDCLNGPAIQDLWMLLPGDQTEQEEALAALLQGYELFRDFDPAQLRLIEPLRTARLLHYNAWLARRWQDPAFPRAFPWFAEDRHFRELMGLLATQEQRLDAPPILRRAP</sequence>
<dbReference type="OrthoDB" id="5392197at2"/>
<organism evidence="13 14">
    <name type="scientific">Acidiferrobacter thiooxydans</name>
    <dbReference type="NCBI Taxonomy" id="163359"/>
    <lineage>
        <taxon>Bacteria</taxon>
        <taxon>Pseudomonadati</taxon>
        <taxon>Pseudomonadota</taxon>
        <taxon>Gammaproteobacteria</taxon>
        <taxon>Acidiferrobacterales</taxon>
        <taxon>Acidiferrobacteraceae</taxon>
        <taxon>Acidiferrobacter</taxon>
    </lineage>
</organism>
<dbReference type="Gene3D" id="3.30.200.70">
    <property type="match status" value="1"/>
</dbReference>
<proteinExistence type="inferred from homology"/>
<dbReference type="NCBIfam" id="NF008738">
    <property type="entry name" value="PRK11768.1"/>
    <property type="match status" value="1"/>
</dbReference>
<comment type="cofactor">
    <cofactor evidence="11">
        <name>Mg(2+)</name>
        <dbReference type="ChEBI" id="CHEBI:18420"/>
    </cofactor>
</comment>
<dbReference type="InterPro" id="IPR011009">
    <property type="entry name" value="Kinase-like_dom_sf"/>
</dbReference>
<dbReference type="HAMAP" id="MF_01497">
    <property type="entry name" value="SrkA_kinase"/>
    <property type="match status" value="1"/>
</dbReference>